<gene>
    <name evidence="4" type="ORF">BHU72_09095</name>
</gene>
<evidence type="ECO:0000313" key="5">
    <source>
        <dbReference type="Proteomes" id="UP000095255"/>
    </source>
</evidence>
<dbReference type="OrthoDB" id="9800746at2"/>
<feature type="domain" description="Nitrogenase/oxidoreductase component 1" evidence="3">
    <location>
        <begin position="20"/>
        <end position="437"/>
    </location>
</feature>
<dbReference type="SUPFAM" id="SSF53807">
    <property type="entry name" value="Helical backbone' metal receptor"/>
    <property type="match status" value="1"/>
</dbReference>
<dbReference type="GO" id="GO:0016163">
    <property type="term" value="F:nitrogenase activity"/>
    <property type="evidence" value="ECO:0007669"/>
    <property type="project" value="InterPro"/>
</dbReference>
<keyword evidence="5" id="KW-1185">Reference proteome</keyword>
<comment type="caution">
    <text evidence="4">The sequence shown here is derived from an EMBL/GenBank/DDBJ whole genome shotgun (WGS) entry which is preliminary data.</text>
</comment>
<name>A0A1E5L3I8_9FIRM</name>
<protein>
    <submittedName>
        <fullName evidence="4">Nitrogenase</fullName>
    </submittedName>
</protein>
<dbReference type="RefSeq" id="WP_069703068.1">
    <property type="nucleotide sequence ID" value="NZ_MJAT01000037.1"/>
</dbReference>
<dbReference type="Gene3D" id="3.40.50.1980">
    <property type="entry name" value="Nitrogenase molybdenum iron protein domain"/>
    <property type="match status" value="3"/>
</dbReference>
<dbReference type="Proteomes" id="UP000095255">
    <property type="component" value="Unassembled WGS sequence"/>
</dbReference>
<dbReference type="AlphaFoldDB" id="A0A1E5L3I8"/>
<evidence type="ECO:0000313" key="4">
    <source>
        <dbReference type="EMBL" id="OEH84641.1"/>
    </source>
</evidence>
<sequence length="462" mass="51543">MKKTVTQHHKNVNENPCNMCMPMGGILPFKGIEGSMVIMHGSQGCSTYMRRHMAEHYNEPIDVGSSSLNEKGTVYGGEKNLKTGLQNIIKVYQPKLIGVLTTCLAETIGEDVERITADFKKEHSDLSAKIVPCATPGYGGTQFEGYFLTLKQILKHLTKPSESHDKINIIVPNISPADIREIKRILQVMEIAHTIFPDYSDTLDRPYERPYKKIPDGGTTIADIVKMSGAKATIQFAAMVDDELSPGLFLKEKYGIELHNIPIPTGLESTDIFLHTLSSISGKEIPQTIQQERGRLLDCMIDSHKYNAEGNAVIYGEPEQVYAITKACLENGIIPKVVATGSKTTKLKAALQPMIEQLDMGIEIVQETDFSVIRSLSVKHHVNLAIGHSDGRYLTEQEGIPLVRHGFPIHDRVGGQRLLSVGYTGTTMLLDRLTNTLLENKYNQYRTKMYKEYYEKNFLIGS</sequence>
<dbReference type="InterPro" id="IPR050152">
    <property type="entry name" value="ChlB/BchB/BchZ"/>
</dbReference>
<accession>A0A1E5L3I8</accession>
<dbReference type="EMBL" id="MJAT01000037">
    <property type="protein sequence ID" value="OEH84641.1"/>
    <property type="molecule type" value="Genomic_DNA"/>
</dbReference>
<keyword evidence="1 2" id="KW-0535">Nitrogen fixation</keyword>
<evidence type="ECO:0000259" key="3">
    <source>
        <dbReference type="Pfam" id="PF00148"/>
    </source>
</evidence>
<dbReference type="PANTHER" id="PTHR33712:SF7">
    <property type="entry name" value="LIGHT-INDEPENDENT PROTOCHLOROPHYLLIDE REDUCTASE SUBUNIT B"/>
    <property type="match status" value="1"/>
</dbReference>
<dbReference type="PROSITE" id="PS00699">
    <property type="entry name" value="NITROGENASE_1_1"/>
    <property type="match status" value="1"/>
</dbReference>
<reference evidence="4 5" key="1">
    <citation type="submission" date="2016-09" db="EMBL/GenBank/DDBJ databases">
        <title>Desulfuribacillus arsenicus sp. nov., an obligately anaerobic, dissimilatory arsenic- and antimonate-reducing bacterium isolated from anoxic sediments.</title>
        <authorList>
            <person name="Abin C.A."/>
            <person name="Hollibaugh J.T."/>
        </authorList>
    </citation>
    <scope>NUCLEOTIDE SEQUENCE [LARGE SCALE GENOMIC DNA]</scope>
    <source>
        <strain evidence="4 5">MLFW-2</strain>
    </source>
</reference>
<proteinExistence type="inferred from homology"/>
<dbReference type="Pfam" id="PF00148">
    <property type="entry name" value="Oxidored_nitro"/>
    <property type="match status" value="1"/>
</dbReference>
<comment type="similarity">
    <text evidence="2">Belongs to the NifD/NifK/NifE/NifN family.</text>
</comment>
<organism evidence="4 5">
    <name type="scientific">Desulfuribacillus stibiiarsenatis</name>
    <dbReference type="NCBI Taxonomy" id="1390249"/>
    <lineage>
        <taxon>Bacteria</taxon>
        <taxon>Bacillati</taxon>
        <taxon>Bacillota</taxon>
        <taxon>Desulfuribacillia</taxon>
        <taxon>Desulfuribacillales</taxon>
        <taxon>Desulfuribacillaceae</taxon>
        <taxon>Desulfuribacillus</taxon>
    </lineage>
</organism>
<dbReference type="PANTHER" id="PTHR33712">
    <property type="entry name" value="LIGHT-INDEPENDENT PROTOCHLOROPHYLLIDE REDUCTASE SUBUNIT B"/>
    <property type="match status" value="1"/>
</dbReference>
<evidence type="ECO:0000256" key="2">
    <source>
        <dbReference type="RuleBase" id="RU004021"/>
    </source>
</evidence>
<evidence type="ECO:0000256" key="1">
    <source>
        <dbReference type="ARBA" id="ARBA00023231"/>
    </source>
</evidence>
<dbReference type="InterPro" id="IPR000318">
    <property type="entry name" value="Nase_comp1_CS"/>
</dbReference>
<dbReference type="STRING" id="1390249.BHU72_09095"/>
<dbReference type="InterPro" id="IPR000510">
    <property type="entry name" value="Nase/OxRdtase_comp1"/>
</dbReference>
<dbReference type="Gene3D" id="1.20.89.10">
    <property type="entry name" value="Nitrogenase Molybdenum-iron Protein, subunit B, domain 4"/>
    <property type="match status" value="1"/>
</dbReference>